<dbReference type="Pfam" id="PF07466">
    <property type="entry name" value="DUF1517"/>
    <property type="match status" value="1"/>
</dbReference>
<evidence type="ECO:0000313" key="4">
    <source>
        <dbReference type="EMBL" id="EOY05679.1"/>
    </source>
</evidence>
<dbReference type="STRING" id="3641.A0A061ETT3"/>
<dbReference type="PANTHER" id="PTHR33975">
    <property type="entry name" value="MYELIN-ASSOCIATED OLIGODENDROCYTE BASIC PROTEIN"/>
    <property type="match status" value="1"/>
</dbReference>
<dbReference type="InterPro" id="IPR010903">
    <property type="entry name" value="DUF1517"/>
</dbReference>
<dbReference type="EMBL" id="CM001882">
    <property type="protein sequence ID" value="EOY05679.1"/>
    <property type="molecule type" value="Genomic_DNA"/>
</dbReference>
<dbReference type="Gramene" id="EOY05679">
    <property type="protein sequence ID" value="EOY05679"/>
    <property type="gene ID" value="TCM_020620"/>
</dbReference>
<dbReference type="InParanoid" id="A0A061ETT3"/>
<feature type="transmembrane region" description="Helical" evidence="2">
    <location>
        <begin position="86"/>
        <end position="105"/>
    </location>
</feature>
<feature type="transmembrane region" description="Helical" evidence="2">
    <location>
        <begin position="170"/>
        <end position="192"/>
    </location>
</feature>
<keyword evidence="2" id="KW-1133">Transmembrane helix</keyword>
<feature type="signal peptide" evidence="3">
    <location>
        <begin position="1"/>
        <end position="27"/>
    </location>
</feature>
<dbReference type="PANTHER" id="PTHR33975:SF10">
    <property type="match status" value="1"/>
</dbReference>
<gene>
    <name evidence="4" type="ORF">TCM_020620</name>
</gene>
<name>A0A061ETT3_THECC</name>
<feature type="region of interest" description="Disordered" evidence="1">
    <location>
        <begin position="30"/>
        <end position="62"/>
    </location>
</feature>
<keyword evidence="2" id="KW-0812">Transmembrane</keyword>
<dbReference type="Proteomes" id="UP000026915">
    <property type="component" value="Chromosome 4"/>
</dbReference>
<dbReference type="AlphaFoldDB" id="A0A061ETT3"/>
<organism evidence="4 5">
    <name type="scientific">Theobroma cacao</name>
    <name type="common">Cacao</name>
    <name type="synonym">Cocoa</name>
    <dbReference type="NCBI Taxonomy" id="3641"/>
    <lineage>
        <taxon>Eukaryota</taxon>
        <taxon>Viridiplantae</taxon>
        <taxon>Streptophyta</taxon>
        <taxon>Embryophyta</taxon>
        <taxon>Tracheophyta</taxon>
        <taxon>Spermatophyta</taxon>
        <taxon>Magnoliopsida</taxon>
        <taxon>eudicotyledons</taxon>
        <taxon>Gunneridae</taxon>
        <taxon>Pentapetalae</taxon>
        <taxon>rosids</taxon>
        <taxon>malvids</taxon>
        <taxon>Malvales</taxon>
        <taxon>Malvaceae</taxon>
        <taxon>Byttnerioideae</taxon>
        <taxon>Theobroma</taxon>
    </lineage>
</organism>
<feature type="chain" id="PRO_5001601409" evidence="3">
    <location>
        <begin position="28"/>
        <end position="404"/>
    </location>
</feature>
<accession>A0A061ETT3</accession>
<dbReference type="GO" id="GO:0009507">
    <property type="term" value="C:chloroplast"/>
    <property type="evidence" value="ECO:0000318"/>
    <property type="project" value="GO_Central"/>
</dbReference>
<keyword evidence="3" id="KW-0732">Signal</keyword>
<keyword evidence="2" id="KW-0472">Membrane</keyword>
<sequence>MKVLKSSVKLSLLAVIVAVLISHNLYAASSASGGRMGGSSFSSGSSPSSRRHDYHHHHSSSVYGLYDSHPRFSMNANQGNGSKSAAGAYVMLTIFMGAASYLVYLNFVEGGTSILQIQFTAKPLKLVIFFALFLCFMYVSYASSSSGAMGSNYDSGEGSESAIVCDVEPIILILLWVSFGVVTGVTLLHCIFKGGDTFLMLQPSGISSGSDLWEYWIYTSKVSSPFIQVGLSAKARSLQRELTEIATATDTSTANGWQLILEETTSSLLRHPDYYLYGYSFVTRCWTIGGAEQHFKRLSKEERQKFDVESLVNINNFKRTRAVAPKADKVNKDCIVVTVLVAVQGAHNLPTIRTTDDVKEALQSLGEICSSKTKGVEVLWTPQDETDSLSVEELLENYPQLRRI</sequence>
<feature type="compositionally biased region" description="Low complexity" evidence="1">
    <location>
        <begin position="30"/>
        <end position="48"/>
    </location>
</feature>
<evidence type="ECO:0000256" key="1">
    <source>
        <dbReference type="SAM" id="MobiDB-lite"/>
    </source>
</evidence>
<dbReference type="PIRSF" id="PIRSF037221">
    <property type="entry name" value="DUF1517"/>
    <property type="match status" value="1"/>
</dbReference>
<dbReference type="OMA" id="EYWIYTS"/>
<dbReference type="HOGENOM" id="CLU_682261_0_0_1"/>
<protein>
    <submittedName>
        <fullName evidence="4">Uncharacterized protein</fullName>
    </submittedName>
</protein>
<reference evidence="4 5" key="1">
    <citation type="journal article" date="2013" name="Genome Biol.">
        <title>The genome sequence of the most widely cultivated cacao type and its use to identify candidate genes regulating pod color.</title>
        <authorList>
            <person name="Motamayor J.C."/>
            <person name="Mockaitis K."/>
            <person name="Schmutz J."/>
            <person name="Haiminen N."/>
            <person name="Iii D.L."/>
            <person name="Cornejo O."/>
            <person name="Findley S.D."/>
            <person name="Zheng P."/>
            <person name="Utro F."/>
            <person name="Royaert S."/>
            <person name="Saski C."/>
            <person name="Jenkins J."/>
            <person name="Podicheti R."/>
            <person name="Zhao M."/>
            <person name="Scheffler B.E."/>
            <person name="Stack J.C."/>
            <person name="Feltus F.A."/>
            <person name="Mustiga G.M."/>
            <person name="Amores F."/>
            <person name="Phillips W."/>
            <person name="Marelli J.P."/>
            <person name="May G.D."/>
            <person name="Shapiro H."/>
            <person name="Ma J."/>
            <person name="Bustamante C.D."/>
            <person name="Schnell R.J."/>
            <person name="Main D."/>
            <person name="Gilbert D."/>
            <person name="Parida L."/>
            <person name="Kuhn D.N."/>
        </authorList>
    </citation>
    <scope>NUCLEOTIDE SEQUENCE [LARGE SCALE GENOMIC DNA]</scope>
    <source>
        <strain evidence="5">cv. Matina 1-6</strain>
    </source>
</reference>
<keyword evidence="5" id="KW-1185">Reference proteome</keyword>
<evidence type="ECO:0000256" key="3">
    <source>
        <dbReference type="SAM" id="SignalP"/>
    </source>
</evidence>
<evidence type="ECO:0000256" key="2">
    <source>
        <dbReference type="SAM" id="Phobius"/>
    </source>
</evidence>
<feature type="transmembrane region" description="Helical" evidence="2">
    <location>
        <begin position="126"/>
        <end position="150"/>
    </location>
</feature>
<proteinExistence type="predicted"/>
<dbReference type="InterPro" id="IPR053023">
    <property type="entry name" value="FLAP_modulator"/>
</dbReference>
<evidence type="ECO:0000313" key="5">
    <source>
        <dbReference type="Proteomes" id="UP000026915"/>
    </source>
</evidence>
<dbReference type="eggNOG" id="ENOG502QUI9">
    <property type="taxonomic scope" value="Eukaryota"/>
</dbReference>